<keyword evidence="2" id="KW-1185">Reference proteome</keyword>
<name>A0A9J5Y421_SOLCO</name>
<organism evidence="1 2">
    <name type="scientific">Solanum commersonii</name>
    <name type="common">Commerson's wild potato</name>
    <name type="synonym">Commerson's nightshade</name>
    <dbReference type="NCBI Taxonomy" id="4109"/>
    <lineage>
        <taxon>Eukaryota</taxon>
        <taxon>Viridiplantae</taxon>
        <taxon>Streptophyta</taxon>
        <taxon>Embryophyta</taxon>
        <taxon>Tracheophyta</taxon>
        <taxon>Spermatophyta</taxon>
        <taxon>Magnoliopsida</taxon>
        <taxon>eudicotyledons</taxon>
        <taxon>Gunneridae</taxon>
        <taxon>Pentapetalae</taxon>
        <taxon>asterids</taxon>
        <taxon>lamiids</taxon>
        <taxon>Solanales</taxon>
        <taxon>Solanaceae</taxon>
        <taxon>Solanoideae</taxon>
        <taxon>Solaneae</taxon>
        <taxon>Solanum</taxon>
    </lineage>
</organism>
<gene>
    <name evidence="1" type="ORF">H5410_036181</name>
</gene>
<dbReference type="AlphaFoldDB" id="A0A9J5Y421"/>
<comment type="caution">
    <text evidence="1">The sequence shown here is derived from an EMBL/GenBank/DDBJ whole genome shotgun (WGS) entry which is preliminary data.</text>
</comment>
<proteinExistence type="predicted"/>
<evidence type="ECO:0000313" key="1">
    <source>
        <dbReference type="EMBL" id="KAG5594949.1"/>
    </source>
</evidence>
<dbReference type="Proteomes" id="UP000824120">
    <property type="component" value="Chromosome 7"/>
</dbReference>
<reference evidence="1 2" key="1">
    <citation type="submission" date="2020-09" db="EMBL/GenBank/DDBJ databases">
        <title>De no assembly of potato wild relative species, Solanum commersonii.</title>
        <authorList>
            <person name="Cho K."/>
        </authorList>
    </citation>
    <scope>NUCLEOTIDE SEQUENCE [LARGE SCALE GENOMIC DNA]</scope>
    <source>
        <strain evidence="1">LZ3.2</strain>
        <tissue evidence="1">Leaf</tissue>
    </source>
</reference>
<sequence>MENMGEAAGGGIGELPTTYLGMPLVLRVNHSFGMLYWRNVKRNLCHANFYMMSLFPMPVNVIKKLDAIRRDFLWQLTRGQNHSLPLKWLWRFGTDGHSSWKETILTRYGMEEHLITKEVKNPYGNGGQIPFWDDQCSGKLLNDWEVERLTDFFNTRKQFKNFSTNDDSLFWLKDKQGSFSVNLHISASTTQILNQGFGLGR</sequence>
<evidence type="ECO:0000313" key="2">
    <source>
        <dbReference type="Proteomes" id="UP000824120"/>
    </source>
</evidence>
<dbReference type="EMBL" id="JACXVP010000007">
    <property type="protein sequence ID" value="KAG5594949.1"/>
    <property type="molecule type" value="Genomic_DNA"/>
</dbReference>
<protein>
    <submittedName>
        <fullName evidence="1">Uncharacterized protein</fullName>
    </submittedName>
</protein>
<accession>A0A9J5Y421</accession>